<evidence type="ECO:0000256" key="1">
    <source>
        <dbReference type="SAM" id="MobiDB-lite"/>
    </source>
</evidence>
<dbReference type="AlphaFoldDB" id="A0A9P0TDG6"/>
<gene>
    <name evidence="2" type="ORF">PIBRA_LOCUS6781</name>
</gene>
<reference evidence="2" key="1">
    <citation type="submission" date="2022-05" db="EMBL/GenBank/DDBJ databases">
        <authorList>
            <person name="Okamura Y."/>
        </authorList>
    </citation>
    <scope>NUCLEOTIDE SEQUENCE</scope>
</reference>
<dbReference type="Proteomes" id="UP001152562">
    <property type="component" value="Unassembled WGS sequence"/>
</dbReference>
<protein>
    <submittedName>
        <fullName evidence="2">Uncharacterized protein</fullName>
    </submittedName>
</protein>
<sequence>MDSQVDGSSDRSPDASTLSSQIRLRRRRGARVVWAECAYYCACVVRGSSAPVDPPAARGPLPAKPSKFLL</sequence>
<evidence type="ECO:0000313" key="3">
    <source>
        <dbReference type="Proteomes" id="UP001152562"/>
    </source>
</evidence>
<organism evidence="2 3">
    <name type="scientific">Pieris brassicae</name>
    <name type="common">White butterfly</name>
    <name type="synonym">Large white butterfly</name>
    <dbReference type="NCBI Taxonomy" id="7116"/>
    <lineage>
        <taxon>Eukaryota</taxon>
        <taxon>Metazoa</taxon>
        <taxon>Ecdysozoa</taxon>
        <taxon>Arthropoda</taxon>
        <taxon>Hexapoda</taxon>
        <taxon>Insecta</taxon>
        <taxon>Pterygota</taxon>
        <taxon>Neoptera</taxon>
        <taxon>Endopterygota</taxon>
        <taxon>Lepidoptera</taxon>
        <taxon>Glossata</taxon>
        <taxon>Ditrysia</taxon>
        <taxon>Papilionoidea</taxon>
        <taxon>Pieridae</taxon>
        <taxon>Pierinae</taxon>
        <taxon>Pieris</taxon>
    </lineage>
</organism>
<evidence type="ECO:0000313" key="2">
    <source>
        <dbReference type="EMBL" id="CAH4030099.1"/>
    </source>
</evidence>
<dbReference type="EMBL" id="CALOZG010000010">
    <property type="protein sequence ID" value="CAH4030099.1"/>
    <property type="molecule type" value="Genomic_DNA"/>
</dbReference>
<feature type="region of interest" description="Disordered" evidence="1">
    <location>
        <begin position="1"/>
        <end position="21"/>
    </location>
</feature>
<name>A0A9P0TDG6_PIEBR</name>
<keyword evidence="3" id="KW-1185">Reference proteome</keyword>
<feature type="region of interest" description="Disordered" evidence="1">
    <location>
        <begin position="51"/>
        <end position="70"/>
    </location>
</feature>
<accession>A0A9P0TDG6</accession>
<proteinExistence type="predicted"/>
<comment type="caution">
    <text evidence="2">The sequence shown here is derived from an EMBL/GenBank/DDBJ whole genome shotgun (WGS) entry which is preliminary data.</text>
</comment>